<gene>
    <name evidence="1" type="ORF">AWB76_07837</name>
</gene>
<organism evidence="1 2">
    <name type="scientific">Caballeronia temeraria</name>
    <dbReference type="NCBI Taxonomy" id="1777137"/>
    <lineage>
        <taxon>Bacteria</taxon>
        <taxon>Pseudomonadati</taxon>
        <taxon>Pseudomonadota</taxon>
        <taxon>Betaproteobacteria</taxon>
        <taxon>Burkholderiales</taxon>
        <taxon>Burkholderiaceae</taxon>
        <taxon>Caballeronia</taxon>
    </lineage>
</organism>
<accession>A0A158E0C0</accession>
<keyword evidence="2" id="KW-1185">Reference proteome</keyword>
<protein>
    <submittedName>
        <fullName evidence="1">Uncharacterized protein</fullName>
    </submittedName>
</protein>
<name>A0A158E0C0_9BURK</name>
<evidence type="ECO:0000313" key="1">
    <source>
        <dbReference type="EMBL" id="SAL00213.1"/>
    </source>
</evidence>
<evidence type="ECO:0000313" key="2">
    <source>
        <dbReference type="Proteomes" id="UP000054624"/>
    </source>
</evidence>
<dbReference type="Proteomes" id="UP000054624">
    <property type="component" value="Unassembled WGS sequence"/>
</dbReference>
<sequence>MMHIGEAKGQRGLAHIGEHVAEERFMFGLSCTEPRLCDQIAEVLRGAECVRAIIEQGADLLLDHFECDVVTDQVMPYEQREPAS</sequence>
<reference evidence="2" key="1">
    <citation type="submission" date="2016-01" db="EMBL/GenBank/DDBJ databases">
        <authorList>
            <person name="Peeters Charlotte."/>
        </authorList>
    </citation>
    <scope>NUCLEOTIDE SEQUENCE [LARGE SCALE GENOMIC DNA]</scope>
</reference>
<dbReference type="STRING" id="1777137.AWB76_07837"/>
<dbReference type="AlphaFoldDB" id="A0A158E0C0"/>
<dbReference type="EMBL" id="FCOI02000087">
    <property type="protein sequence ID" value="SAL00213.1"/>
    <property type="molecule type" value="Genomic_DNA"/>
</dbReference>
<proteinExistence type="predicted"/>